<dbReference type="PANTHER" id="PTHR11679">
    <property type="entry name" value="VESICLE PROTEIN SORTING-ASSOCIATED"/>
    <property type="match status" value="1"/>
</dbReference>
<dbReference type="Gene3D" id="3.90.830.10">
    <property type="entry name" value="Syntaxin Binding Protein 1, Chain A, domain 2"/>
    <property type="match status" value="1"/>
</dbReference>
<comment type="similarity">
    <text evidence="1">Belongs to the STXBP/unc-18/SEC1 family.</text>
</comment>
<evidence type="ECO:0000313" key="2">
    <source>
        <dbReference type="EMBL" id="KAJ4485702.1"/>
    </source>
</evidence>
<dbReference type="AlphaFoldDB" id="A0A9W9DU73"/>
<keyword evidence="3" id="KW-1185">Reference proteome</keyword>
<dbReference type="Gene3D" id="3.40.50.2060">
    <property type="match status" value="1"/>
</dbReference>
<dbReference type="Gene3D" id="1.25.40.60">
    <property type="match status" value="1"/>
</dbReference>
<dbReference type="Gene3D" id="3.40.50.1910">
    <property type="match status" value="1"/>
</dbReference>
<dbReference type="InterPro" id="IPR036045">
    <property type="entry name" value="Sec1-like_sf"/>
</dbReference>
<name>A0A9W9DU73_9AGAR</name>
<gene>
    <name evidence="2" type="ORF">J3R30DRAFT_1395675</name>
</gene>
<dbReference type="SUPFAM" id="SSF56815">
    <property type="entry name" value="Sec1/munc18-like (SM) proteins"/>
    <property type="match status" value="1"/>
</dbReference>
<sequence length="687" mass="73587">MSSSTLSKAAAPSTLQQAQTAALLSLLNLNTEPVTSSSSQSSKGTKTPIVAGPPVFKILVLDQQTKDVLATVLRVQDLRDVGVTLHVQLHSTRPPLPDVPAVYFVSPTATNIRRIAEDLDKSLYESFHLNFVEPLPRALLEELAASVARDGTGELVKELIDQYLSFIAPSPSLFSLIPPLAQPSPAATAAAGGSTVPPSTYTILNSPASSEQQIEAEIERVANGLFSVIATLGHVPFIRAPRGNAAEMVAKKLDTKIRDALITASRSHSSSLFSQDATGLSNLQRPLLLILDRNVDLVSTISHGWTYQALVSDCLEIKLNRVVVTEPQKRSYDLDAKDFFWARNAANPFPSVAEDIDTELTKYKQDAAEITRSTGVSDVNDIAQLDLSTNASHLKTAITQLPELTARKATLDTHMNIATALLEQIKKRGLDELFSTEEAIGKQTTQTILEILRSSRPDGNFTPLDKLRLVLVFYLSSPDISKDDIAELEKELQSAGADVAAFDYVRRTREISKMTVSNTLGGTSTPVAGAGGQGGQLFTGFSVFGNKLTDRLKEGGLENLISGVKNFLPANKLLPVTKLTEALMDSSSASNQSLQETDDYLFLDPRAPKHVNTGLGGPGSSGVSKGRRMAFAESVVFVVGGAGYVEYGNLEEWASKTGKKVAYGGTEIVDPGGFVSILHGLGKDSSA</sequence>
<evidence type="ECO:0000256" key="1">
    <source>
        <dbReference type="ARBA" id="ARBA00009884"/>
    </source>
</evidence>
<dbReference type="InterPro" id="IPR043154">
    <property type="entry name" value="Sec-1-like_dom1"/>
</dbReference>
<dbReference type="InterPro" id="IPR001619">
    <property type="entry name" value="Sec1-like"/>
</dbReference>
<dbReference type="InterPro" id="IPR043127">
    <property type="entry name" value="Sec-1-like_dom3a"/>
</dbReference>
<accession>A0A9W9DU73</accession>
<dbReference type="Proteomes" id="UP001150266">
    <property type="component" value="Unassembled WGS sequence"/>
</dbReference>
<proteinExistence type="inferred from homology"/>
<evidence type="ECO:0000313" key="3">
    <source>
        <dbReference type="Proteomes" id="UP001150266"/>
    </source>
</evidence>
<protein>
    <submittedName>
        <fullName evidence="2">Sec1-like protein</fullName>
    </submittedName>
</protein>
<dbReference type="EMBL" id="JAOTPV010000003">
    <property type="protein sequence ID" value="KAJ4485702.1"/>
    <property type="molecule type" value="Genomic_DNA"/>
</dbReference>
<reference evidence="2" key="1">
    <citation type="submission" date="2022-08" db="EMBL/GenBank/DDBJ databases">
        <title>A Global Phylogenomic Analysis of the Shiitake Genus Lentinula.</title>
        <authorList>
            <consortium name="DOE Joint Genome Institute"/>
            <person name="Sierra-Patev S."/>
            <person name="Min B."/>
            <person name="Naranjo-Ortiz M."/>
            <person name="Looney B."/>
            <person name="Konkel Z."/>
            <person name="Slot J.C."/>
            <person name="Sakamoto Y."/>
            <person name="Steenwyk J.L."/>
            <person name="Rokas A."/>
            <person name="Carro J."/>
            <person name="Camarero S."/>
            <person name="Ferreira P."/>
            <person name="Molpeceres G."/>
            <person name="Ruiz-Duenas F.J."/>
            <person name="Serrano A."/>
            <person name="Henrissat B."/>
            <person name="Drula E."/>
            <person name="Hughes K.W."/>
            <person name="Mata J.L."/>
            <person name="Ishikawa N.K."/>
            <person name="Vargas-Isla R."/>
            <person name="Ushijima S."/>
            <person name="Smith C.A."/>
            <person name="Ahrendt S."/>
            <person name="Andreopoulos W."/>
            <person name="He G."/>
            <person name="Labutti K."/>
            <person name="Lipzen A."/>
            <person name="Ng V."/>
            <person name="Riley R."/>
            <person name="Sandor L."/>
            <person name="Barry K."/>
            <person name="Martinez A.T."/>
            <person name="Xiao Y."/>
            <person name="Gibbons J.G."/>
            <person name="Terashima K."/>
            <person name="Grigoriev I.V."/>
            <person name="Hibbett D.S."/>
        </authorList>
    </citation>
    <scope>NUCLEOTIDE SEQUENCE</scope>
    <source>
        <strain evidence="2">JLM2183</strain>
    </source>
</reference>
<dbReference type="Pfam" id="PF00995">
    <property type="entry name" value="Sec1"/>
    <property type="match status" value="1"/>
</dbReference>
<dbReference type="GO" id="GO:0016192">
    <property type="term" value="P:vesicle-mediated transport"/>
    <property type="evidence" value="ECO:0007669"/>
    <property type="project" value="InterPro"/>
</dbReference>
<dbReference type="OrthoDB" id="10251230at2759"/>
<dbReference type="PIRSF" id="PIRSF005715">
    <property type="entry name" value="VPS45_Sec1"/>
    <property type="match status" value="1"/>
</dbReference>
<organism evidence="2 3">
    <name type="scientific">Lentinula aciculospora</name>
    <dbReference type="NCBI Taxonomy" id="153920"/>
    <lineage>
        <taxon>Eukaryota</taxon>
        <taxon>Fungi</taxon>
        <taxon>Dikarya</taxon>
        <taxon>Basidiomycota</taxon>
        <taxon>Agaricomycotina</taxon>
        <taxon>Agaricomycetes</taxon>
        <taxon>Agaricomycetidae</taxon>
        <taxon>Agaricales</taxon>
        <taxon>Marasmiineae</taxon>
        <taxon>Omphalotaceae</taxon>
        <taxon>Lentinula</taxon>
    </lineage>
</organism>
<dbReference type="InterPro" id="IPR027482">
    <property type="entry name" value="Sec1-like_dom2"/>
</dbReference>
<comment type="caution">
    <text evidence="2">The sequence shown here is derived from an EMBL/GenBank/DDBJ whole genome shotgun (WGS) entry which is preliminary data.</text>
</comment>